<evidence type="ECO:0000313" key="4">
    <source>
        <dbReference type="EMBL" id="QDT17022.1"/>
    </source>
</evidence>
<feature type="signal peptide" evidence="2">
    <location>
        <begin position="1"/>
        <end position="17"/>
    </location>
</feature>
<sequence precursor="true">MLAALLTCSLLAPPALALDLPMSGEVTATSALVQTRVKPGDHGSFVLTRVDEPEPMPAEGHPGPGHMLSWGQPATAGPDGIARLAFGGLPPGSSWSFRWEPHSGRPGPETAEPGRIGTFRTLPGPDSTKPVSFAVVTGLNYARWRDSDATEAEKKLGYPMLEAIQQLNPSFAVFTGDTVYYDTPVEGRAETREEMRAKWHENFVQPRFREFLAHVPVFHMKDDHDFRKDDADRTGNYAPSPELGIDVFREQVPVVPPGDDKSPTYRTVRCNKDLQLWFVEGRDYRSPNRMEDGPDKTIWGEEQYQWLTRTLKESDATFKVLVSPTPMVGPDDQRKRDNHTNVGGFRHERDRFFGFLEAEGMIDSGEFLIVCGDRHWQYHAEDPSGVHEFSSGAIQDGNSRAGRKAGDPQSTDPEGEIVQHYLMGRKSIISADGEGMEQYGAPPRGGYLFVRTGRGKWRGGDEEPRLHLIFNVSNESVPPEERSSLKSRAYEYYWFRKDGP</sequence>
<dbReference type="PANTHER" id="PTHR43606">
    <property type="entry name" value="PHOSPHATASE, PUTATIVE (AFU_ORTHOLOGUE AFUA_6G08710)-RELATED"/>
    <property type="match status" value="1"/>
</dbReference>
<feature type="region of interest" description="Disordered" evidence="1">
    <location>
        <begin position="323"/>
        <end position="343"/>
    </location>
</feature>
<dbReference type="OrthoDB" id="9783365at2"/>
<dbReference type="CDD" id="cd07389">
    <property type="entry name" value="MPP_PhoD"/>
    <property type="match status" value="1"/>
</dbReference>
<feature type="chain" id="PRO_5022233805" evidence="2">
    <location>
        <begin position="18"/>
        <end position="500"/>
    </location>
</feature>
<gene>
    <name evidence="4" type="ORF">CA12_31330</name>
</gene>
<feature type="domain" description="PhoD-like phosphatase metallophosphatase" evidence="3">
    <location>
        <begin position="155"/>
        <end position="404"/>
    </location>
</feature>
<dbReference type="Pfam" id="PF09423">
    <property type="entry name" value="PhoD"/>
    <property type="match status" value="1"/>
</dbReference>
<dbReference type="EMBL" id="CP036265">
    <property type="protein sequence ID" value="QDT17022.1"/>
    <property type="molecule type" value="Genomic_DNA"/>
</dbReference>
<evidence type="ECO:0000256" key="2">
    <source>
        <dbReference type="SAM" id="SignalP"/>
    </source>
</evidence>
<feature type="compositionally biased region" description="Basic and acidic residues" evidence="1">
    <location>
        <begin position="331"/>
        <end position="343"/>
    </location>
</feature>
<keyword evidence="2" id="KW-0732">Signal</keyword>
<dbReference type="InterPro" id="IPR018946">
    <property type="entry name" value="PhoD-like_MPP"/>
</dbReference>
<accession>A0A517PCD5</accession>
<protein>
    <submittedName>
        <fullName evidence="4">PhoD-like phosphatase</fullName>
    </submittedName>
</protein>
<dbReference type="InterPro" id="IPR038607">
    <property type="entry name" value="PhoD-like_sf"/>
</dbReference>
<evidence type="ECO:0000313" key="5">
    <source>
        <dbReference type="Proteomes" id="UP000318741"/>
    </source>
</evidence>
<dbReference type="AlphaFoldDB" id="A0A517PCD5"/>
<feature type="region of interest" description="Disordered" evidence="1">
    <location>
        <begin position="387"/>
        <end position="414"/>
    </location>
</feature>
<dbReference type="PANTHER" id="PTHR43606:SF1">
    <property type="entry name" value="PHOD-LIKE PHOSPHATASE METALLOPHOSPHATASE DOMAIN-CONTAINING PROTEIN"/>
    <property type="match status" value="1"/>
</dbReference>
<reference evidence="4 5" key="1">
    <citation type="submission" date="2019-02" db="EMBL/GenBank/DDBJ databases">
        <title>Deep-cultivation of Planctomycetes and their phenomic and genomic characterization uncovers novel biology.</title>
        <authorList>
            <person name="Wiegand S."/>
            <person name="Jogler M."/>
            <person name="Boedeker C."/>
            <person name="Pinto D."/>
            <person name="Vollmers J."/>
            <person name="Rivas-Marin E."/>
            <person name="Kohn T."/>
            <person name="Peeters S.H."/>
            <person name="Heuer A."/>
            <person name="Rast P."/>
            <person name="Oberbeckmann S."/>
            <person name="Bunk B."/>
            <person name="Jeske O."/>
            <person name="Meyerdierks A."/>
            <person name="Storesund J.E."/>
            <person name="Kallscheuer N."/>
            <person name="Luecker S."/>
            <person name="Lage O.M."/>
            <person name="Pohl T."/>
            <person name="Merkel B.J."/>
            <person name="Hornburger P."/>
            <person name="Mueller R.-W."/>
            <person name="Bruemmer F."/>
            <person name="Labrenz M."/>
            <person name="Spormann A.M."/>
            <person name="Op den Camp H."/>
            <person name="Overmann J."/>
            <person name="Amann R."/>
            <person name="Jetten M.S.M."/>
            <person name="Mascher T."/>
            <person name="Medema M.H."/>
            <person name="Devos D.P."/>
            <person name="Kaster A.-K."/>
            <person name="Ovreas L."/>
            <person name="Rohde M."/>
            <person name="Galperin M.Y."/>
            <person name="Jogler C."/>
        </authorList>
    </citation>
    <scope>NUCLEOTIDE SEQUENCE [LARGE SCALE GENOMIC DNA]</scope>
    <source>
        <strain evidence="4 5">CA12</strain>
    </source>
</reference>
<dbReference type="Gene3D" id="3.60.21.70">
    <property type="entry name" value="PhoD-like phosphatase"/>
    <property type="match status" value="1"/>
</dbReference>
<dbReference type="InterPro" id="IPR029052">
    <property type="entry name" value="Metallo-depent_PP-like"/>
</dbReference>
<keyword evidence="5" id="KW-1185">Reference proteome</keyword>
<dbReference type="SUPFAM" id="SSF56300">
    <property type="entry name" value="Metallo-dependent phosphatases"/>
    <property type="match status" value="1"/>
</dbReference>
<dbReference type="Proteomes" id="UP000318741">
    <property type="component" value="Chromosome"/>
</dbReference>
<evidence type="ECO:0000256" key="1">
    <source>
        <dbReference type="SAM" id="MobiDB-lite"/>
    </source>
</evidence>
<organism evidence="4 5">
    <name type="scientific">Alienimonas californiensis</name>
    <dbReference type="NCBI Taxonomy" id="2527989"/>
    <lineage>
        <taxon>Bacteria</taxon>
        <taxon>Pseudomonadati</taxon>
        <taxon>Planctomycetota</taxon>
        <taxon>Planctomycetia</taxon>
        <taxon>Planctomycetales</taxon>
        <taxon>Planctomycetaceae</taxon>
        <taxon>Alienimonas</taxon>
    </lineage>
</organism>
<dbReference type="KEGG" id="acaf:CA12_31330"/>
<dbReference type="RefSeq" id="WP_145359930.1">
    <property type="nucleotide sequence ID" value="NZ_CP036265.1"/>
</dbReference>
<dbReference type="InterPro" id="IPR052900">
    <property type="entry name" value="Phospholipid_Metab_Enz"/>
</dbReference>
<name>A0A517PCD5_9PLAN</name>
<evidence type="ECO:0000259" key="3">
    <source>
        <dbReference type="Pfam" id="PF09423"/>
    </source>
</evidence>
<proteinExistence type="predicted"/>